<sequence>MSSILATTERVVHMKGGAGETSYAKNSTVARKVMMKVKTIFEENVKRMMSNKTSERCWKVVDLGCSSGPNTLIFVSNVLNIMGNDGLNLQSVSLQIYLNDLFGNDFNTIFKLFPDFYQGISGGNFATCFIHATPGNFYGRLYPDNYIHVFHSCYALHWLSQVPKGSTNIAEPLNKGNIIMTSASPLSVHETHLKQFEKDFKHFLKSRWEELKSGGIMVLTFIIREKNKKFNTPMEVIGMVLNDMVQEGLVEKKTLDFFDLPIYCPTEEEVKEVIQTEGSFTLETLKTIKIGWDGNPEEDVDDFILDSKIRGELVTKNMRAVFEPILSVEFGEDIMDELFLRFAKLVVYLIDELEILEYTSVVVSMTKDC</sequence>
<dbReference type="AlphaFoldDB" id="A0ABD1LF39"/>
<proteinExistence type="predicted"/>
<comment type="caution">
    <text evidence="5">The sequence shown here is derived from an EMBL/GenBank/DDBJ whole genome shotgun (WGS) entry which is preliminary data.</text>
</comment>
<dbReference type="InterPro" id="IPR005299">
    <property type="entry name" value="MeTrfase_7"/>
</dbReference>
<dbReference type="GO" id="GO:0032259">
    <property type="term" value="P:methylation"/>
    <property type="evidence" value="ECO:0007669"/>
    <property type="project" value="UniProtKB-KW"/>
</dbReference>
<keyword evidence="1" id="KW-0489">Methyltransferase</keyword>
<evidence type="ECO:0000256" key="1">
    <source>
        <dbReference type="ARBA" id="ARBA00022603"/>
    </source>
</evidence>
<dbReference type="SUPFAM" id="SSF53335">
    <property type="entry name" value="S-adenosyl-L-methionine-dependent methyltransferases"/>
    <property type="match status" value="1"/>
</dbReference>
<evidence type="ECO:0000256" key="3">
    <source>
        <dbReference type="ARBA" id="ARBA00022723"/>
    </source>
</evidence>
<dbReference type="Proteomes" id="UP001603857">
    <property type="component" value="Unassembled WGS sequence"/>
</dbReference>
<evidence type="ECO:0000313" key="6">
    <source>
        <dbReference type="Proteomes" id="UP001603857"/>
    </source>
</evidence>
<keyword evidence="3" id="KW-0479">Metal-binding</keyword>
<dbReference type="Gene3D" id="1.10.1200.270">
    <property type="entry name" value="Methyltransferase, alpha-helical capping domain"/>
    <property type="match status" value="1"/>
</dbReference>
<evidence type="ECO:0000256" key="2">
    <source>
        <dbReference type="ARBA" id="ARBA00022679"/>
    </source>
</evidence>
<dbReference type="GO" id="GO:0008168">
    <property type="term" value="F:methyltransferase activity"/>
    <property type="evidence" value="ECO:0007669"/>
    <property type="project" value="UniProtKB-KW"/>
</dbReference>
<keyword evidence="6" id="KW-1185">Reference proteome</keyword>
<gene>
    <name evidence="5" type="ORF">Fmac_026519</name>
</gene>
<evidence type="ECO:0000313" key="5">
    <source>
        <dbReference type="EMBL" id="KAL2322140.1"/>
    </source>
</evidence>
<dbReference type="GO" id="GO:0046872">
    <property type="term" value="F:metal ion binding"/>
    <property type="evidence" value="ECO:0007669"/>
    <property type="project" value="UniProtKB-KW"/>
</dbReference>
<reference evidence="5 6" key="1">
    <citation type="submission" date="2024-08" db="EMBL/GenBank/DDBJ databases">
        <title>Insights into the chromosomal genome structure of Flemingia macrophylla.</title>
        <authorList>
            <person name="Ding Y."/>
            <person name="Zhao Y."/>
            <person name="Bi W."/>
            <person name="Wu M."/>
            <person name="Zhao G."/>
            <person name="Gong Y."/>
            <person name="Li W."/>
            <person name="Zhang P."/>
        </authorList>
    </citation>
    <scope>NUCLEOTIDE SEQUENCE [LARGE SCALE GENOMIC DNA]</scope>
    <source>
        <strain evidence="5">DYQJB</strain>
        <tissue evidence="5">Leaf</tissue>
    </source>
</reference>
<dbReference type="EMBL" id="JBGMDY010000009">
    <property type="protein sequence ID" value="KAL2322140.1"/>
    <property type="molecule type" value="Genomic_DNA"/>
</dbReference>
<name>A0ABD1LF39_9FABA</name>
<dbReference type="InterPro" id="IPR042086">
    <property type="entry name" value="MeTrfase_capping"/>
</dbReference>
<evidence type="ECO:0000256" key="4">
    <source>
        <dbReference type="ARBA" id="ARBA00022842"/>
    </source>
</evidence>
<keyword evidence="2" id="KW-0808">Transferase</keyword>
<protein>
    <submittedName>
        <fullName evidence="5">Uncharacterized protein</fullName>
    </submittedName>
</protein>
<dbReference type="PANTHER" id="PTHR31009">
    <property type="entry name" value="S-ADENOSYL-L-METHIONINE:CARBOXYL METHYLTRANSFERASE FAMILY PROTEIN"/>
    <property type="match status" value="1"/>
</dbReference>
<keyword evidence="4" id="KW-0460">Magnesium</keyword>
<dbReference type="InterPro" id="IPR029063">
    <property type="entry name" value="SAM-dependent_MTases_sf"/>
</dbReference>
<dbReference type="Pfam" id="PF03492">
    <property type="entry name" value="Methyltransf_7"/>
    <property type="match status" value="1"/>
</dbReference>
<dbReference type="Gene3D" id="3.40.50.150">
    <property type="entry name" value="Vaccinia Virus protein VP39"/>
    <property type="match status" value="1"/>
</dbReference>
<accession>A0ABD1LF39</accession>
<organism evidence="5 6">
    <name type="scientific">Flemingia macrophylla</name>
    <dbReference type="NCBI Taxonomy" id="520843"/>
    <lineage>
        <taxon>Eukaryota</taxon>
        <taxon>Viridiplantae</taxon>
        <taxon>Streptophyta</taxon>
        <taxon>Embryophyta</taxon>
        <taxon>Tracheophyta</taxon>
        <taxon>Spermatophyta</taxon>
        <taxon>Magnoliopsida</taxon>
        <taxon>eudicotyledons</taxon>
        <taxon>Gunneridae</taxon>
        <taxon>Pentapetalae</taxon>
        <taxon>rosids</taxon>
        <taxon>fabids</taxon>
        <taxon>Fabales</taxon>
        <taxon>Fabaceae</taxon>
        <taxon>Papilionoideae</taxon>
        <taxon>50 kb inversion clade</taxon>
        <taxon>NPAAA clade</taxon>
        <taxon>indigoferoid/millettioid clade</taxon>
        <taxon>Phaseoleae</taxon>
        <taxon>Flemingia</taxon>
    </lineage>
</organism>